<dbReference type="AlphaFoldDB" id="A0A857J7Y8"/>
<dbReference type="Proteomes" id="UP000464787">
    <property type="component" value="Chromosome"/>
</dbReference>
<organism evidence="3 4">
    <name type="scientific">Xylophilus rhododendri</name>
    <dbReference type="NCBI Taxonomy" id="2697032"/>
    <lineage>
        <taxon>Bacteria</taxon>
        <taxon>Pseudomonadati</taxon>
        <taxon>Pseudomonadota</taxon>
        <taxon>Betaproteobacteria</taxon>
        <taxon>Burkholderiales</taxon>
        <taxon>Xylophilus</taxon>
    </lineage>
</organism>
<keyword evidence="4" id="KW-1185">Reference proteome</keyword>
<dbReference type="InterPro" id="IPR001387">
    <property type="entry name" value="Cro/C1-type_HTH"/>
</dbReference>
<dbReference type="SMART" id="SM00530">
    <property type="entry name" value="HTH_XRE"/>
    <property type="match status" value="1"/>
</dbReference>
<evidence type="ECO:0000313" key="3">
    <source>
        <dbReference type="EMBL" id="QHI99343.1"/>
    </source>
</evidence>
<proteinExistence type="predicted"/>
<dbReference type="InterPro" id="IPR010982">
    <property type="entry name" value="Lambda_DNA-bd_dom_sf"/>
</dbReference>
<evidence type="ECO:0000259" key="2">
    <source>
        <dbReference type="PROSITE" id="PS50943"/>
    </source>
</evidence>
<accession>A0A857J7Y8</accession>
<dbReference type="Gene3D" id="1.10.260.40">
    <property type="entry name" value="lambda repressor-like DNA-binding domains"/>
    <property type="match status" value="1"/>
</dbReference>
<dbReference type="GO" id="GO:0003677">
    <property type="term" value="F:DNA binding"/>
    <property type="evidence" value="ECO:0007669"/>
    <property type="project" value="InterPro"/>
</dbReference>
<dbReference type="PROSITE" id="PS50943">
    <property type="entry name" value="HTH_CROC1"/>
    <property type="match status" value="1"/>
</dbReference>
<sequence length="182" mass="19708">MDGHFLLKLLLDAEGLNPNSLAAKAEGVHQPTIAKYLNKQVREPRRTSMAPVAKFFGIPVEAFYDPDVADWVASNMNKEARKAGDHRVLWRVADRTPAVPAPTPLNPPTRGVRELVLELRALLEPQPAGIRSSVAAILKDVAEKADDAGFAESMAERIIGALGLPGKDVPQRSTPSKSKGME</sequence>
<reference evidence="3 4" key="1">
    <citation type="submission" date="2020-01" db="EMBL/GenBank/DDBJ databases">
        <title>Genome sequencing of strain KACC 21265.</title>
        <authorList>
            <person name="Heo J."/>
            <person name="Kim S.-J."/>
            <person name="Kim J.-S."/>
            <person name="Hong S.-B."/>
            <person name="Kwon S.-W."/>
        </authorList>
    </citation>
    <scope>NUCLEOTIDE SEQUENCE [LARGE SCALE GENOMIC DNA]</scope>
    <source>
        <strain evidence="3 4">KACC 21265</strain>
    </source>
</reference>
<dbReference type="RefSeq" id="WP_160553156.1">
    <property type="nucleotide sequence ID" value="NZ_CP047650.1"/>
</dbReference>
<feature type="compositionally biased region" description="Polar residues" evidence="1">
    <location>
        <begin position="171"/>
        <end position="182"/>
    </location>
</feature>
<protein>
    <recommendedName>
        <fullName evidence="2">HTH cro/C1-type domain-containing protein</fullName>
    </recommendedName>
</protein>
<evidence type="ECO:0000313" key="4">
    <source>
        <dbReference type="Proteomes" id="UP000464787"/>
    </source>
</evidence>
<feature type="domain" description="HTH cro/C1-type" evidence="2">
    <location>
        <begin position="7"/>
        <end position="63"/>
    </location>
</feature>
<dbReference type="KEGG" id="xyk:GT347_15980"/>
<feature type="region of interest" description="Disordered" evidence="1">
    <location>
        <begin position="163"/>
        <end position="182"/>
    </location>
</feature>
<name>A0A857J7Y8_9BURK</name>
<gene>
    <name evidence="3" type="ORF">GT347_15980</name>
</gene>
<evidence type="ECO:0000256" key="1">
    <source>
        <dbReference type="SAM" id="MobiDB-lite"/>
    </source>
</evidence>
<dbReference type="EMBL" id="CP047650">
    <property type="protein sequence ID" value="QHI99343.1"/>
    <property type="molecule type" value="Genomic_DNA"/>
</dbReference>
<dbReference type="SUPFAM" id="SSF47413">
    <property type="entry name" value="lambda repressor-like DNA-binding domains"/>
    <property type="match status" value="1"/>
</dbReference>